<keyword evidence="2" id="KW-0479">Metal-binding</keyword>
<keyword evidence="3" id="KW-0223">Dioxygenase</keyword>
<evidence type="ECO:0000313" key="7">
    <source>
        <dbReference type="EMBL" id="MDP8567836.1"/>
    </source>
</evidence>
<dbReference type="Proteomes" id="UP001225906">
    <property type="component" value="Unassembled WGS sequence"/>
</dbReference>
<dbReference type="InterPro" id="IPR037151">
    <property type="entry name" value="AlkB-like_sf"/>
</dbReference>
<proteinExistence type="predicted"/>
<protein>
    <submittedName>
        <fullName evidence="7">DNA oxidative demethylase AlkB</fullName>
        <ecNumber evidence="7">1.14.11.33</ecNumber>
    </submittedName>
</protein>
<accession>A0ABT9JUP0</accession>
<evidence type="ECO:0000256" key="2">
    <source>
        <dbReference type="ARBA" id="ARBA00022723"/>
    </source>
</evidence>
<dbReference type="InterPro" id="IPR027450">
    <property type="entry name" value="AlkB-like"/>
</dbReference>
<dbReference type="RefSeq" id="WP_306389559.1">
    <property type="nucleotide sequence ID" value="NZ_JAVCAP010000015.1"/>
</dbReference>
<dbReference type="PANTHER" id="PTHR16557">
    <property type="entry name" value="ALKYLATED DNA REPAIR PROTEIN ALKB-RELATED"/>
    <property type="match status" value="1"/>
</dbReference>
<dbReference type="GO" id="GO:0035516">
    <property type="term" value="F:broad specificity oxidative DNA demethylase activity"/>
    <property type="evidence" value="ECO:0007669"/>
    <property type="project" value="UniProtKB-EC"/>
</dbReference>
<dbReference type="Pfam" id="PF13532">
    <property type="entry name" value="2OG-FeII_Oxy_2"/>
    <property type="match status" value="1"/>
</dbReference>
<evidence type="ECO:0000259" key="6">
    <source>
        <dbReference type="PROSITE" id="PS51471"/>
    </source>
</evidence>
<reference evidence="8" key="1">
    <citation type="journal article" date="2019" name="Int. J. Syst. Evol. Microbiol.">
        <title>The Global Catalogue of Microorganisms (GCM) 10K type strain sequencing project: providing services to taxonomists for standard genome sequencing and annotation.</title>
        <authorList>
            <consortium name="The Broad Institute Genomics Platform"/>
            <consortium name="The Broad Institute Genome Sequencing Center for Infectious Disease"/>
            <person name="Wu L."/>
            <person name="Ma J."/>
        </authorList>
    </citation>
    <scope>NUCLEOTIDE SEQUENCE [LARGE SCALE GENOMIC DNA]</scope>
    <source>
        <strain evidence="8">VKM B-3159</strain>
    </source>
</reference>
<keyword evidence="4 7" id="KW-0560">Oxidoreductase</keyword>
<name>A0ABT9JUP0_9PROT</name>
<dbReference type="EC" id="1.14.11.33" evidence="7"/>
<keyword evidence="8" id="KW-1185">Reference proteome</keyword>
<organism evidence="7 8">
    <name type="scientific">Methylophilus aquaticus</name>
    <dbReference type="NCBI Taxonomy" id="1971610"/>
    <lineage>
        <taxon>Bacteria</taxon>
        <taxon>Pseudomonadati</taxon>
        <taxon>Pseudomonadota</taxon>
        <taxon>Betaproteobacteria</taxon>
        <taxon>Nitrosomonadales</taxon>
        <taxon>Methylophilaceae</taxon>
        <taxon>Methylophilus</taxon>
    </lineage>
</organism>
<evidence type="ECO:0000256" key="4">
    <source>
        <dbReference type="ARBA" id="ARBA00023002"/>
    </source>
</evidence>
<dbReference type="EMBL" id="JAVCAP010000015">
    <property type="protein sequence ID" value="MDP8567836.1"/>
    <property type="molecule type" value="Genomic_DNA"/>
</dbReference>
<keyword evidence="5" id="KW-0408">Iron</keyword>
<feature type="domain" description="Fe2OG dioxygenase" evidence="6">
    <location>
        <begin position="122"/>
        <end position="222"/>
    </location>
</feature>
<evidence type="ECO:0000256" key="1">
    <source>
        <dbReference type="ARBA" id="ARBA00001954"/>
    </source>
</evidence>
<sequence length="222" mass="23945">MNLLTRGLKTMDLLTELRPEQMTLAAGAVWLPGFALPQAEALCAYLQQHFVPHPPQQMMTPMGYPMSVRTSSMGDRGWVGSAQGYGYSAVEPSSGRPWPPIPPLILTLAHDAALKAGYAGFVPDSCLINVYAPGNKMGLHQDKDEQDFSQPIVSVSLGIPATFLFGGARRSDKAVKVPLQHGDVVVWGGASRRFYHGIATIAANQHPQAGAQRINLTLRKAT</sequence>
<evidence type="ECO:0000256" key="5">
    <source>
        <dbReference type="ARBA" id="ARBA00023004"/>
    </source>
</evidence>
<comment type="cofactor">
    <cofactor evidence="1">
        <name>Fe(2+)</name>
        <dbReference type="ChEBI" id="CHEBI:29033"/>
    </cofactor>
</comment>
<evidence type="ECO:0000256" key="3">
    <source>
        <dbReference type="ARBA" id="ARBA00022964"/>
    </source>
</evidence>
<dbReference type="InterPro" id="IPR005123">
    <property type="entry name" value="Oxoglu/Fe-dep_dioxygenase_dom"/>
</dbReference>
<comment type="caution">
    <text evidence="7">The sequence shown here is derived from an EMBL/GenBank/DDBJ whole genome shotgun (WGS) entry which is preliminary data.</text>
</comment>
<dbReference type="NCBIfam" id="NF011930">
    <property type="entry name" value="PRK15401.1"/>
    <property type="match status" value="1"/>
</dbReference>
<dbReference type="InterPro" id="IPR004574">
    <property type="entry name" value="Alkb"/>
</dbReference>
<gene>
    <name evidence="7" type="primary">alkB</name>
    <name evidence="7" type="ORF">Q9291_08230</name>
</gene>
<dbReference type="PROSITE" id="PS51471">
    <property type="entry name" value="FE2OG_OXY"/>
    <property type="match status" value="1"/>
</dbReference>
<dbReference type="PANTHER" id="PTHR16557:SF2">
    <property type="entry name" value="NUCLEIC ACID DIOXYGENASE ALKBH1"/>
    <property type="match status" value="1"/>
</dbReference>
<dbReference type="SUPFAM" id="SSF51197">
    <property type="entry name" value="Clavaminate synthase-like"/>
    <property type="match status" value="1"/>
</dbReference>
<dbReference type="Gene3D" id="2.60.120.590">
    <property type="entry name" value="Alpha-ketoglutarate-dependent dioxygenase AlkB-like"/>
    <property type="match status" value="1"/>
</dbReference>
<evidence type="ECO:0000313" key="8">
    <source>
        <dbReference type="Proteomes" id="UP001225906"/>
    </source>
</evidence>